<accession>A0A840XXN3</accession>
<evidence type="ECO:0000313" key="1">
    <source>
        <dbReference type="EMBL" id="MBB5688927.1"/>
    </source>
</evidence>
<gene>
    <name evidence="1" type="ORF">FHS88_001043</name>
</gene>
<proteinExistence type="predicted"/>
<organism evidence="1 2">
    <name type="scientific">Neoroseomonas alkaliterrae</name>
    <dbReference type="NCBI Taxonomy" id="1452450"/>
    <lineage>
        <taxon>Bacteria</taxon>
        <taxon>Pseudomonadati</taxon>
        <taxon>Pseudomonadota</taxon>
        <taxon>Alphaproteobacteria</taxon>
        <taxon>Acetobacterales</taxon>
        <taxon>Acetobacteraceae</taxon>
        <taxon>Neoroseomonas</taxon>
    </lineage>
</organism>
<evidence type="ECO:0000313" key="2">
    <source>
        <dbReference type="Proteomes" id="UP000562254"/>
    </source>
</evidence>
<comment type="caution">
    <text evidence="1">The sequence shown here is derived from an EMBL/GenBank/DDBJ whole genome shotgun (WGS) entry which is preliminary data.</text>
</comment>
<name>A0A840XXN3_9PROT</name>
<dbReference type="AlphaFoldDB" id="A0A840XXN3"/>
<protein>
    <submittedName>
        <fullName evidence="1">Uncharacterized protein</fullName>
    </submittedName>
</protein>
<sequence>MLAGNRFGHAPAGIARGDGAAAARAIAGRSPAEAARVPVRRFNLTG</sequence>
<keyword evidence="2" id="KW-1185">Reference proteome</keyword>
<reference evidence="1 2" key="1">
    <citation type="submission" date="2020-08" db="EMBL/GenBank/DDBJ databases">
        <title>Genomic Encyclopedia of Type Strains, Phase IV (KMG-IV): sequencing the most valuable type-strain genomes for metagenomic binning, comparative biology and taxonomic classification.</title>
        <authorList>
            <person name="Goeker M."/>
        </authorList>
    </citation>
    <scope>NUCLEOTIDE SEQUENCE [LARGE SCALE GENOMIC DNA]</scope>
    <source>
        <strain evidence="1 2">DSM 25895</strain>
    </source>
</reference>
<dbReference type="Proteomes" id="UP000562254">
    <property type="component" value="Unassembled WGS sequence"/>
</dbReference>
<dbReference type="EMBL" id="JACIJE010000002">
    <property type="protein sequence ID" value="MBB5688927.1"/>
    <property type="molecule type" value="Genomic_DNA"/>
</dbReference>